<dbReference type="RefSeq" id="WP_218327437.1">
    <property type="nucleotide sequence ID" value="NZ_JAHUZB010000009.1"/>
</dbReference>
<sequence length="307" mass="34287">MNKKSVTIKNLDWNMAGDLYFPDHFDETKKYPAIVSAHPIGSSKEQTAGNIYGQALAQAGFLVLAFDASFQGESGGKLRHLENPGMRTEDFSYAVDYLVTLDYVDEEKIGVLGICGGGAYTIDAAKMERRFKAIGTVTAASIGRLWRETEFNPIKQLEEMAKQRTAEARGAEIRVDNALPDTVEVAKKMGIDDIDPLEAIEYYRTPRGQKPNGTNLSVYSHSTALVNYDPYHLIETLLTQPLLVIVGDKPGAFGAYRDGFEIIRRAGSKEKELFVLKGWSHYDLYDQPEPTRLALEKLVPFYKKYLG</sequence>
<accession>A0ABS6TH24</accession>
<feature type="domain" description="Serine aminopeptidase S33" evidence="1">
    <location>
        <begin position="53"/>
        <end position="284"/>
    </location>
</feature>
<proteinExistence type="predicted"/>
<gene>
    <name evidence="2" type="ORF">KUA55_16190</name>
</gene>
<comment type="caution">
    <text evidence="2">The sequence shown here is derived from an EMBL/GenBank/DDBJ whole genome shotgun (WGS) entry which is preliminary data.</text>
</comment>
<dbReference type="PANTHER" id="PTHR47751:SF1">
    <property type="entry name" value="SUPERFAMILY HYDROLASE, PUTATIVE (AFU_ORTHOLOGUE AFUA_2G16580)-RELATED"/>
    <property type="match status" value="1"/>
</dbReference>
<dbReference type="PANTHER" id="PTHR47751">
    <property type="entry name" value="SUPERFAMILY HYDROLASE, PUTATIVE (AFU_ORTHOLOGUE AFUA_2G16580)-RELATED"/>
    <property type="match status" value="1"/>
</dbReference>
<dbReference type="Pfam" id="PF12146">
    <property type="entry name" value="Hydrolase_4"/>
    <property type="match status" value="1"/>
</dbReference>
<name>A0ABS6TH24_9ENTE</name>
<evidence type="ECO:0000313" key="2">
    <source>
        <dbReference type="EMBL" id="MBV7392223.1"/>
    </source>
</evidence>
<dbReference type="InterPro" id="IPR051411">
    <property type="entry name" value="Polyketide_trans_af380"/>
</dbReference>
<evidence type="ECO:0000259" key="1">
    <source>
        <dbReference type="Pfam" id="PF12146"/>
    </source>
</evidence>
<dbReference type="Proteomes" id="UP000774130">
    <property type="component" value="Unassembled WGS sequence"/>
</dbReference>
<dbReference type="GO" id="GO:0016787">
    <property type="term" value="F:hydrolase activity"/>
    <property type="evidence" value="ECO:0007669"/>
    <property type="project" value="UniProtKB-KW"/>
</dbReference>
<evidence type="ECO:0000313" key="3">
    <source>
        <dbReference type="Proteomes" id="UP000774130"/>
    </source>
</evidence>
<reference evidence="2 3" key="1">
    <citation type="submission" date="2021-06" db="EMBL/GenBank/DDBJ databases">
        <title>Enterococcus alishanensis sp. nov., a novel lactic acid bacterium isolated from fresh coffee beans.</title>
        <authorList>
            <person name="Chen Y.-S."/>
        </authorList>
    </citation>
    <scope>NUCLEOTIDE SEQUENCE [LARGE SCALE GENOMIC DNA]</scope>
    <source>
        <strain evidence="2 3">ALS3</strain>
    </source>
</reference>
<protein>
    <submittedName>
        <fullName evidence="2">Alpha/beta hydrolase</fullName>
    </submittedName>
</protein>
<keyword evidence="2" id="KW-0378">Hydrolase</keyword>
<dbReference type="EMBL" id="JAHUZB010000009">
    <property type="protein sequence ID" value="MBV7392223.1"/>
    <property type="molecule type" value="Genomic_DNA"/>
</dbReference>
<dbReference type="InterPro" id="IPR022742">
    <property type="entry name" value="Hydrolase_4"/>
</dbReference>
<keyword evidence="3" id="KW-1185">Reference proteome</keyword>
<organism evidence="2 3">
    <name type="scientific">Enterococcus alishanensis</name>
    <dbReference type="NCBI Taxonomy" id="1303817"/>
    <lineage>
        <taxon>Bacteria</taxon>
        <taxon>Bacillati</taxon>
        <taxon>Bacillota</taxon>
        <taxon>Bacilli</taxon>
        <taxon>Lactobacillales</taxon>
        <taxon>Enterococcaceae</taxon>
        <taxon>Enterococcus</taxon>
    </lineage>
</organism>